<evidence type="ECO:0000256" key="1">
    <source>
        <dbReference type="SAM" id="MobiDB-lite"/>
    </source>
</evidence>
<dbReference type="AlphaFoldDB" id="A0A0E0HSL6"/>
<keyword evidence="3" id="KW-1185">Reference proteome</keyword>
<feature type="region of interest" description="Disordered" evidence="1">
    <location>
        <begin position="64"/>
        <end position="131"/>
    </location>
</feature>
<protein>
    <submittedName>
        <fullName evidence="2">Uncharacterized protein</fullName>
    </submittedName>
</protein>
<accession>A0A0E0HSL6</accession>
<evidence type="ECO:0000313" key="3">
    <source>
        <dbReference type="Proteomes" id="UP000006591"/>
    </source>
</evidence>
<evidence type="ECO:0000313" key="2">
    <source>
        <dbReference type="EnsemblPlants" id="ONIVA06G22390.1"/>
    </source>
</evidence>
<feature type="compositionally biased region" description="Polar residues" evidence="1">
    <location>
        <begin position="75"/>
        <end position="84"/>
    </location>
</feature>
<dbReference type="EnsemblPlants" id="ONIVA06G22390.1">
    <property type="protein sequence ID" value="ONIVA06G22390.1"/>
    <property type="gene ID" value="ONIVA06G22390"/>
</dbReference>
<dbReference type="HOGENOM" id="CLU_038523_0_0_1"/>
<name>A0A0E0HSL6_ORYNI</name>
<sequence length="532" mass="59290">MDGRPMFPMPYLHRGDPGTAAAALDALCFCRRCGNERCPARPCSSSGGFAHFSDAAAAGAATPILRPHHQPPESALSSSPGAPNSPTPRVVNPEQFEREERKPQLPASSILPPTSRTVKNFNDPKDGIKPPMFEGNVPISELFASPRILSDDILYSDGGTSPDKLLMFNLRVSSLRMWPKLSGMLPTKLLNEISKRIREERFPNDEGICPERPFSIKLRYFKGEEMVVTCGIEPTMMFFWRQIVVRDKLLNITSGSLPVSLLLISRSTWRDELLPKDSGISPVRLLPPRSTYIRDELPPKDGGMFPNRLLPAKIKVSSFGSVPKPTGMLPCNLLLLRLRTPSWAHDESPDGISPLREFMLRLRRPRLDGMAPLKLLSDNCNLVRENCLDVLLHDDKALAGSESWDLKQRRACRSFSATELRAAVEEDLNKATDPAVASASYLIPLQKCIFRFLCKALISADPAVDGLVDWFDLYILDVWLALQLVTTQKLDLMSPPELILLWPLPSLQVLIRPLARVPRRMSRGCSARTTSK</sequence>
<dbReference type="Proteomes" id="UP000006591">
    <property type="component" value="Chromosome 6"/>
</dbReference>
<organism evidence="2">
    <name type="scientific">Oryza nivara</name>
    <name type="common">Indian wild rice</name>
    <name type="synonym">Oryza sativa f. spontanea</name>
    <dbReference type="NCBI Taxonomy" id="4536"/>
    <lineage>
        <taxon>Eukaryota</taxon>
        <taxon>Viridiplantae</taxon>
        <taxon>Streptophyta</taxon>
        <taxon>Embryophyta</taxon>
        <taxon>Tracheophyta</taxon>
        <taxon>Spermatophyta</taxon>
        <taxon>Magnoliopsida</taxon>
        <taxon>Liliopsida</taxon>
        <taxon>Poales</taxon>
        <taxon>Poaceae</taxon>
        <taxon>BOP clade</taxon>
        <taxon>Oryzoideae</taxon>
        <taxon>Oryzeae</taxon>
        <taxon>Oryzinae</taxon>
        <taxon>Oryza</taxon>
    </lineage>
</organism>
<feature type="compositionally biased region" description="Polar residues" evidence="1">
    <location>
        <begin position="111"/>
        <end position="120"/>
    </location>
</feature>
<proteinExistence type="predicted"/>
<reference evidence="2" key="2">
    <citation type="submission" date="2018-04" db="EMBL/GenBank/DDBJ databases">
        <title>OnivRS2 (Oryza nivara Reference Sequence Version 2).</title>
        <authorList>
            <person name="Zhang J."/>
            <person name="Kudrna D."/>
            <person name="Lee S."/>
            <person name="Talag J."/>
            <person name="Rajasekar S."/>
            <person name="Welchert J."/>
            <person name="Hsing Y.-I."/>
            <person name="Wing R.A."/>
        </authorList>
    </citation>
    <scope>NUCLEOTIDE SEQUENCE [LARGE SCALE GENOMIC DNA]</scope>
    <source>
        <strain evidence="2">SL10</strain>
    </source>
</reference>
<reference evidence="2" key="1">
    <citation type="submission" date="2015-04" db="UniProtKB">
        <authorList>
            <consortium name="EnsemblPlants"/>
        </authorList>
    </citation>
    <scope>IDENTIFICATION</scope>
    <source>
        <strain evidence="2">SL10</strain>
    </source>
</reference>
<dbReference type="Gramene" id="ONIVA06G22390.1">
    <property type="protein sequence ID" value="ONIVA06G22390.1"/>
    <property type="gene ID" value="ONIVA06G22390"/>
</dbReference>